<dbReference type="SUPFAM" id="SSF102588">
    <property type="entry name" value="LmbE-like"/>
    <property type="match status" value="1"/>
</dbReference>
<reference evidence="1" key="1">
    <citation type="submission" date="2018-05" db="EMBL/GenBank/DDBJ databases">
        <authorList>
            <person name="Lanie J.A."/>
            <person name="Ng W.-L."/>
            <person name="Kazmierczak K.M."/>
            <person name="Andrzejewski T.M."/>
            <person name="Davidsen T.M."/>
            <person name="Wayne K.J."/>
            <person name="Tettelin H."/>
            <person name="Glass J.I."/>
            <person name="Rusch D."/>
            <person name="Podicherti R."/>
            <person name="Tsui H.-C.T."/>
            <person name="Winkler M.E."/>
        </authorList>
    </citation>
    <scope>NUCLEOTIDE SEQUENCE</scope>
</reference>
<dbReference type="EMBL" id="UINC01058913">
    <property type="protein sequence ID" value="SVB81718.1"/>
    <property type="molecule type" value="Genomic_DNA"/>
</dbReference>
<feature type="non-terminal residue" evidence="1">
    <location>
        <position position="187"/>
    </location>
</feature>
<dbReference type="InterPro" id="IPR024078">
    <property type="entry name" value="LmbE-like_dom_sf"/>
</dbReference>
<evidence type="ECO:0008006" key="2">
    <source>
        <dbReference type="Google" id="ProtNLM"/>
    </source>
</evidence>
<dbReference type="AlphaFoldDB" id="A0A382H349"/>
<proteinExistence type="predicted"/>
<sequence length="187" mass="21820">MNIRNRNKKLVLKKFYMNILVISSHPDDEVLGMGGTIYKLANEGHKIYLCVVTDGNCGSTKQEKIRKESAIKASKFLGIKNTYFLDFPDTKLDITPQIEINKKLENLMKKIKPEIVYTVPDNDFHKDHQKVLECTEVVTRPHSSNVKELYMYELPESIKTEFNPTVYVNIEKEFQHKLKAFKMYKTE</sequence>
<dbReference type="PANTHER" id="PTHR12993:SF11">
    <property type="entry name" value="N-ACETYLGLUCOSAMINYL-PHOSPHATIDYLINOSITOL DE-N-ACETYLASE"/>
    <property type="match status" value="1"/>
</dbReference>
<dbReference type="InterPro" id="IPR003737">
    <property type="entry name" value="GlcNAc_PI_deacetylase-related"/>
</dbReference>
<protein>
    <recommendedName>
        <fullName evidence="2">PIG-L family deacetylase</fullName>
    </recommendedName>
</protein>
<accession>A0A382H349</accession>
<dbReference type="PANTHER" id="PTHR12993">
    <property type="entry name" value="N-ACETYLGLUCOSAMINYL-PHOSPHATIDYLINOSITOL DE-N-ACETYLASE-RELATED"/>
    <property type="match status" value="1"/>
</dbReference>
<evidence type="ECO:0000313" key="1">
    <source>
        <dbReference type="EMBL" id="SVB81718.1"/>
    </source>
</evidence>
<name>A0A382H349_9ZZZZ</name>
<gene>
    <name evidence="1" type="ORF">METZ01_LOCUS234572</name>
</gene>
<dbReference type="Pfam" id="PF02585">
    <property type="entry name" value="PIG-L"/>
    <property type="match status" value="1"/>
</dbReference>
<dbReference type="Gene3D" id="3.40.50.10320">
    <property type="entry name" value="LmbE-like"/>
    <property type="match status" value="1"/>
</dbReference>
<organism evidence="1">
    <name type="scientific">marine metagenome</name>
    <dbReference type="NCBI Taxonomy" id="408172"/>
    <lineage>
        <taxon>unclassified sequences</taxon>
        <taxon>metagenomes</taxon>
        <taxon>ecological metagenomes</taxon>
    </lineage>
</organism>
<dbReference type="GO" id="GO:0016811">
    <property type="term" value="F:hydrolase activity, acting on carbon-nitrogen (but not peptide) bonds, in linear amides"/>
    <property type="evidence" value="ECO:0007669"/>
    <property type="project" value="TreeGrafter"/>
</dbReference>